<organism evidence="7 8">
    <name type="scientific">Corynebacterium lactis RW2-5</name>
    <dbReference type="NCBI Taxonomy" id="1408189"/>
    <lineage>
        <taxon>Bacteria</taxon>
        <taxon>Bacillati</taxon>
        <taxon>Actinomycetota</taxon>
        <taxon>Actinomycetes</taxon>
        <taxon>Mycobacteriales</taxon>
        <taxon>Corynebacteriaceae</taxon>
        <taxon>Corynebacterium</taxon>
    </lineage>
</organism>
<dbReference type="GO" id="GO:0005886">
    <property type="term" value="C:plasma membrane"/>
    <property type="evidence" value="ECO:0007669"/>
    <property type="project" value="UniProtKB-SubCell"/>
</dbReference>
<proteinExistence type="predicted"/>
<dbReference type="RefSeq" id="WP_053413042.1">
    <property type="nucleotide sequence ID" value="NZ_CP006841.1"/>
</dbReference>
<evidence type="ECO:0000313" key="8">
    <source>
        <dbReference type="Proteomes" id="UP000058446"/>
    </source>
</evidence>
<feature type="region of interest" description="Disordered" evidence="6">
    <location>
        <begin position="339"/>
        <end position="359"/>
    </location>
</feature>
<dbReference type="EMBL" id="CP006841">
    <property type="protein sequence ID" value="ALA68243.1"/>
    <property type="molecule type" value="Genomic_DNA"/>
</dbReference>
<evidence type="ECO:0000313" key="7">
    <source>
        <dbReference type="EMBL" id="ALA68243.1"/>
    </source>
</evidence>
<accession>A0A0K2H2T5</accession>
<dbReference type="InterPro" id="IPR022791">
    <property type="entry name" value="L-PG_synthase/AglD"/>
</dbReference>
<gene>
    <name evidence="7" type="ORF">CLAC_11775</name>
</gene>
<keyword evidence="5" id="KW-0472">Membrane</keyword>
<dbReference type="STRING" id="1408189.CLAC_11775"/>
<evidence type="ECO:0000256" key="2">
    <source>
        <dbReference type="ARBA" id="ARBA00022475"/>
    </source>
</evidence>
<dbReference type="KEGG" id="clw:CLAC_11775"/>
<evidence type="ECO:0000256" key="3">
    <source>
        <dbReference type="ARBA" id="ARBA00022692"/>
    </source>
</evidence>
<dbReference type="Proteomes" id="UP000058446">
    <property type="component" value="Chromosome"/>
</dbReference>
<dbReference type="PATRIC" id="fig|1408189.4.peg.2376"/>
<evidence type="ECO:0000256" key="4">
    <source>
        <dbReference type="ARBA" id="ARBA00022989"/>
    </source>
</evidence>
<comment type="subcellular location">
    <subcellularLocation>
        <location evidence="1">Cell membrane</location>
        <topology evidence="1">Multi-pass membrane protein</topology>
    </subcellularLocation>
</comment>
<evidence type="ECO:0000256" key="6">
    <source>
        <dbReference type="SAM" id="MobiDB-lite"/>
    </source>
</evidence>
<dbReference type="PANTHER" id="PTHR39087">
    <property type="entry name" value="UPF0104 MEMBRANE PROTEIN MJ1595"/>
    <property type="match status" value="1"/>
</dbReference>
<evidence type="ECO:0000256" key="5">
    <source>
        <dbReference type="ARBA" id="ARBA00023136"/>
    </source>
</evidence>
<keyword evidence="3" id="KW-0812">Transmembrane</keyword>
<dbReference type="OrthoDB" id="4481258at2"/>
<dbReference type="Pfam" id="PF03706">
    <property type="entry name" value="LPG_synthase_TM"/>
    <property type="match status" value="1"/>
</dbReference>
<keyword evidence="2" id="KW-1003">Cell membrane</keyword>
<keyword evidence="8" id="KW-1185">Reference proteome</keyword>
<dbReference type="AlphaFoldDB" id="A0A0K2H2T5"/>
<sequence length="359" mass="38160">MTRLKNALLKLAGAGWLRWTITAAIFVVAAVLTARNWTVVTKGVRILARVDAWWLAVSIVSVAASLYAMAEVMRLLLRSGGVAAATRRKTNALVLASNAWSVTVPGGAAFSTALQIKRMMEWGATAVLVSWFVLFSGALSFLGLAFLGVGSLFFIGQGGAPAVLIAIAIVVLLATILLWRLSQDPAILNSIGGWGLRLFNRIRKKPANTDLVRLRGVVNQLTSVKLSPQVLGISFFWSFMNWVTEIVCLYASIRAIGVDDISATKVLLAFVTGKLAGFIQATPGGVGTVEAVLTAALIAGGTSGAEAFAAVLVYRIVSFVLVAIVGWIVYLLRFDHKKESEEISSSDARGSSDAPPAQK</sequence>
<dbReference type="NCBIfam" id="TIGR00374">
    <property type="entry name" value="flippase-like domain"/>
    <property type="match status" value="1"/>
</dbReference>
<reference evidence="7 8" key="1">
    <citation type="submission" date="2013-10" db="EMBL/GenBank/DDBJ databases">
        <title>Complete genome sequence of Corynebacterium lactis DSM 45799(T), isolated from raw cow milk.</title>
        <authorList>
            <person name="Ruckert C."/>
            <person name="Albersmeier A."/>
            <person name="Lipski A."/>
            <person name="Kalinowski J."/>
        </authorList>
    </citation>
    <scope>NUCLEOTIDE SEQUENCE [LARGE SCALE GENOMIC DNA]</scope>
    <source>
        <strain evidence="7 8">RW2-5</strain>
    </source>
</reference>
<keyword evidence="4" id="KW-1133">Transmembrane helix</keyword>
<dbReference type="PANTHER" id="PTHR39087:SF2">
    <property type="entry name" value="UPF0104 MEMBRANE PROTEIN MJ1595"/>
    <property type="match status" value="1"/>
</dbReference>
<name>A0A0K2H2T5_9CORY</name>
<evidence type="ECO:0000256" key="1">
    <source>
        <dbReference type="ARBA" id="ARBA00004651"/>
    </source>
</evidence>
<protein>
    <submittedName>
        <fullName evidence="7">Membrane protein</fullName>
    </submittedName>
</protein>